<dbReference type="Proteomes" id="UP000029452">
    <property type="component" value="Unassembled WGS sequence"/>
</dbReference>
<gene>
    <name evidence="2" type="ORF">LptCag_0566</name>
</gene>
<sequence length="45" mass="5109">MIPGMDTRLPTLRKTLPNFSSSPRFSGRSPKGHFPLHSKNREVMV</sequence>
<reference evidence="2 3" key="1">
    <citation type="submission" date="2014-06" db="EMBL/GenBank/DDBJ databases">
        <title>Draft genome sequence of iron oxidizing acidophile Leptospirillum ferriphilum DSM14647.</title>
        <authorList>
            <person name="Cardenas J.P."/>
            <person name="Lazcano M."/>
            <person name="Ossandon F.J."/>
            <person name="Corbett M."/>
            <person name="Holmes D.S."/>
            <person name="Watkin E."/>
        </authorList>
    </citation>
    <scope>NUCLEOTIDE SEQUENCE [LARGE SCALE GENOMIC DNA]</scope>
    <source>
        <strain evidence="2 3">DSM 14647</strain>
    </source>
</reference>
<name>A0A094WBQ0_9BACT</name>
<feature type="region of interest" description="Disordered" evidence="1">
    <location>
        <begin position="1"/>
        <end position="45"/>
    </location>
</feature>
<feature type="compositionally biased region" description="Low complexity" evidence="1">
    <location>
        <begin position="19"/>
        <end position="29"/>
    </location>
</feature>
<evidence type="ECO:0000313" key="3">
    <source>
        <dbReference type="Proteomes" id="UP000029452"/>
    </source>
</evidence>
<dbReference type="EMBL" id="JPGK01000004">
    <property type="protein sequence ID" value="KGA93940.1"/>
    <property type="molecule type" value="Genomic_DNA"/>
</dbReference>
<comment type="caution">
    <text evidence="2">The sequence shown here is derived from an EMBL/GenBank/DDBJ whole genome shotgun (WGS) entry which is preliminary data.</text>
</comment>
<evidence type="ECO:0000256" key="1">
    <source>
        <dbReference type="SAM" id="MobiDB-lite"/>
    </source>
</evidence>
<dbReference type="AlphaFoldDB" id="A0A094WBQ0"/>
<proteinExistence type="predicted"/>
<accession>A0A094WBQ0</accession>
<dbReference type="PATRIC" id="fig|178606.4.peg.1097"/>
<organism evidence="2 3">
    <name type="scientific">Leptospirillum ferriphilum</name>
    <dbReference type="NCBI Taxonomy" id="178606"/>
    <lineage>
        <taxon>Bacteria</taxon>
        <taxon>Pseudomonadati</taxon>
        <taxon>Nitrospirota</taxon>
        <taxon>Nitrospiria</taxon>
        <taxon>Nitrospirales</taxon>
        <taxon>Nitrospiraceae</taxon>
        <taxon>Leptospirillum</taxon>
    </lineage>
</organism>
<protein>
    <submittedName>
        <fullName evidence="2">Uncharacterized protein</fullName>
    </submittedName>
</protein>
<evidence type="ECO:0000313" key="2">
    <source>
        <dbReference type="EMBL" id="KGA93940.1"/>
    </source>
</evidence>